<feature type="transmembrane region" description="Helical" evidence="1">
    <location>
        <begin position="83"/>
        <end position="103"/>
    </location>
</feature>
<keyword evidence="1" id="KW-0472">Membrane</keyword>
<reference evidence="2 3" key="1">
    <citation type="submission" date="2018-10" db="EMBL/GenBank/DDBJ databases">
        <title>Genomic Encyclopedia of Type Strains, Phase IV (KMG-IV): sequencing the most valuable type-strain genomes for metagenomic binning, comparative biology and taxonomic classification.</title>
        <authorList>
            <person name="Goeker M."/>
        </authorList>
    </citation>
    <scope>NUCLEOTIDE SEQUENCE [LARGE SCALE GENOMIC DNA]</scope>
    <source>
        <strain evidence="2 3">DSM 23229</strain>
    </source>
</reference>
<gene>
    <name evidence="2" type="ORF">C7446_2977</name>
</gene>
<proteinExistence type="predicted"/>
<dbReference type="Pfam" id="PF07332">
    <property type="entry name" value="Phage_holin_3_6"/>
    <property type="match status" value="1"/>
</dbReference>
<keyword evidence="3" id="KW-1185">Reference proteome</keyword>
<accession>A0A420WTX7</accession>
<evidence type="ECO:0000256" key="1">
    <source>
        <dbReference type="SAM" id="Phobius"/>
    </source>
</evidence>
<dbReference type="RefSeq" id="WP_121173872.1">
    <property type="nucleotide sequence ID" value="NZ_RBIN01000009.1"/>
</dbReference>
<keyword evidence="1" id="KW-1133">Transmembrane helix</keyword>
<evidence type="ECO:0000313" key="3">
    <source>
        <dbReference type="Proteomes" id="UP000281975"/>
    </source>
</evidence>
<organism evidence="2 3">
    <name type="scientific">Kushneria sinocarnis</name>
    <dbReference type="NCBI Taxonomy" id="595502"/>
    <lineage>
        <taxon>Bacteria</taxon>
        <taxon>Pseudomonadati</taxon>
        <taxon>Pseudomonadota</taxon>
        <taxon>Gammaproteobacteria</taxon>
        <taxon>Oceanospirillales</taxon>
        <taxon>Halomonadaceae</taxon>
        <taxon>Kushneria</taxon>
    </lineage>
</organism>
<dbReference type="EMBL" id="RBIN01000009">
    <property type="protein sequence ID" value="RKQ96377.1"/>
    <property type="molecule type" value="Genomic_DNA"/>
</dbReference>
<comment type="caution">
    <text evidence="2">The sequence shown here is derived from an EMBL/GenBank/DDBJ whole genome shotgun (WGS) entry which is preliminary data.</text>
</comment>
<protein>
    <submittedName>
        <fullName evidence="2">Putative membrane protein YqjE</fullName>
    </submittedName>
</protein>
<feature type="transmembrane region" description="Helical" evidence="1">
    <location>
        <begin position="51"/>
        <end position="77"/>
    </location>
</feature>
<dbReference type="Proteomes" id="UP000281975">
    <property type="component" value="Unassembled WGS sequence"/>
</dbReference>
<dbReference type="InterPro" id="IPR009937">
    <property type="entry name" value="Phage_holin_3_6"/>
</dbReference>
<evidence type="ECO:0000313" key="2">
    <source>
        <dbReference type="EMBL" id="RKQ96377.1"/>
    </source>
</evidence>
<name>A0A420WTX7_9GAMM</name>
<dbReference type="OrthoDB" id="6174576at2"/>
<dbReference type="AlphaFoldDB" id="A0A420WTX7"/>
<keyword evidence="1" id="KW-0812">Transmembrane</keyword>
<sequence>MARQEGTSGPAEKVIGAGRQLFTSVITAGETRLRLAVVELEEERARLFSMLLLAGLALLLIGFGVGMLMLLVIVAFWEDHRLLAIGIASAVLLITGGVIALRVRNIAREPNLLRSTMNRFTEDRQYLERNQDAS</sequence>